<evidence type="ECO:0000313" key="3">
    <source>
        <dbReference type="Proteomes" id="UP000051952"/>
    </source>
</evidence>
<feature type="non-terminal residue" evidence="2">
    <location>
        <position position="330"/>
    </location>
</feature>
<organism evidence="2 3">
    <name type="scientific">Bodo saltans</name>
    <name type="common">Flagellated protozoan</name>
    <dbReference type="NCBI Taxonomy" id="75058"/>
    <lineage>
        <taxon>Eukaryota</taxon>
        <taxon>Discoba</taxon>
        <taxon>Euglenozoa</taxon>
        <taxon>Kinetoplastea</taxon>
        <taxon>Metakinetoplastina</taxon>
        <taxon>Eubodonida</taxon>
        <taxon>Bodonidae</taxon>
        <taxon>Bodo</taxon>
    </lineage>
</organism>
<dbReference type="EMBL" id="CYKH01000674">
    <property type="protein sequence ID" value="CUG15158.1"/>
    <property type="molecule type" value="Genomic_DNA"/>
</dbReference>
<accession>A0A0S4IY55</accession>
<gene>
    <name evidence="2" type="ORF">BSAL_75030</name>
</gene>
<dbReference type="VEuPathDB" id="TriTrypDB:BSAL_75030"/>
<dbReference type="Proteomes" id="UP000051952">
    <property type="component" value="Unassembled WGS sequence"/>
</dbReference>
<dbReference type="AlphaFoldDB" id="A0A0S4IY55"/>
<sequence>MSSLSGNDIAGAAVSTNPTTRQVDSSSSASAARGVVDFLMVLEKLLRAIQHHHEATRATSSRQQRLEAKHDASCDCPFADVRYAALWETVLGYQASLHGRSPGTLLTVNVALSFVQVIPLPHLVELLCPSAAIMGGGASSNESASQRRAHQLASFYGRLLSFKRQLLRIHLNVNLLRDWIHKCPTFYHDDQVARERGGCIANPEATGEDVDTTATTKSAPHDDREDWDDVSAPLTAQTSVSSIDGGDSYSRSEDGHWVRRHRCMAFDVAVLVYSVSKGMRHVQGLLPSVASESAALHRSGHNADGSGPLDDGLDDTHPGADVQRTGPTSE</sequence>
<feature type="region of interest" description="Disordered" evidence="1">
    <location>
        <begin position="296"/>
        <end position="330"/>
    </location>
</feature>
<keyword evidence="3" id="KW-1185">Reference proteome</keyword>
<feature type="region of interest" description="Disordered" evidence="1">
    <location>
        <begin position="1"/>
        <end position="26"/>
    </location>
</feature>
<evidence type="ECO:0000256" key="1">
    <source>
        <dbReference type="SAM" id="MobiDB-lite"/>
    </source>
</evidence>
<protein>
    <submittedName>
        <fullName evidence="2">Uncharacterized protein</fullName>
    </submittedName>
</protein>
<feature type="region of interest" description="Disordered" evidence="1">
    <location>
        <begin position="201"/>
        <end position="251"/>
    </location>
</feature>
<feature type="compositionally biased region" description="Polar residues" evidence="1">
    <location>
        <begin position="14"/>
        <end position="24"/>
    </location>
</feature>
<proteinExistence type="predicted"/>
<reference evidence="3" key="1">
    <citation type="submission" date="2015-09" db="EMBL/GenBank/DDBJ databases">
        <authorList>
            <consortium name="Pathogen Informatics"/>
        </authorList>
    </citation>
    <scope>NUCLEOTIDE SEQUENCE [LARGE SCALE GENOMIC DNA]</scope>
    <source>
        <strain evidence="3">Lake Konstanz</strain>
    </source>
</reference>
<evidence type="ECO:0000313" key="2">
    <source>
        <dbReference type="EMBL" id="CUG15158.1"/>
    </source>
</evidence>
<name>A0A0S4IY55_BODSA</name>